<comment type="caution">
    <text evidence="2">The sequence shown here is derived from an EMBL/GenBank/DDBJ whole genome shotgun (WGS) entry which is preliminary data.</text>
</comment>
<protein>
    <submittedName>
        <fullName evidence="2">DUF362 domain-containing protein</fullName>
    </submittedName>
</protein>
<dbReference type="InterPro" id="IPR007160">
    <property type="entry name" value="DUF362"/>
</dbReference>
<dbReference type="OrthoDB" id="9785671at2"/>
<reference evidence="2 3" key="1">
    <citation type="submission" date="2018-08" db="EMBL/GenBank/DDBJ databases">
        <title>A genome reference for cultivated species of the human gut microbiota.</title>
        <authorList>
            <person name="Zou Y."/>
            <person name="Xue W."/>
            <person name="Luo G."/>
        </authorList>
    </citation>
    <scope>NUCLEOTIDE SEQUENCE [LARGE SCALE GENOMIC DNA]</scope>
    <source>
        <strain evidence="2 3">AM28-39</strain>
    </source>
</reference>
<dbReference type="AlphaFoldDB" id="A0A3E2XM27"/>
<dbReference type="GeneID" id="74986413"/>
<evidence type="ECO:0000313" key="2">
    <source>
        <dbReference type="EMBL" id="RGC46285.1"/>
    </source>
</evidence>
<name>A0A3E2XM27_9FIRM</name>
<keyword evidence="3" id="KW-1185">Reference proteome</keyword>
<evidence type="ECO:0000313" key="3">
    <source>
        <dbReference type="Proteomes" id="UP000261231"/>
    </source>
</evidence>
<dbReference type="Proteomes" id="UP000261231">
    <property type="component" value="Unassembled WGS sequence"/>
</dbReference>
<accession>A0A3E2XM27</accession>
<proteinExistence type="predicted"/>
<dbReference type="RefSeq" id="WP_117540425.1">
    <property type="nucleotide sequence ID" value="NZ_JAAXCM010000021.1"/>
</dbReference>
<sequence>MAKDKKAVVAIAKEPTVQESVTKVFDLLGGVTNMIKRGETVILKPNAGHAEGPDTAVCTSPETLRAVIREVKKAQPSRIIVAESAAIGCDTMECFEVSGQADVAREEGVELYDIKAEKDLVNVAVRGYKSNIKRCKIPRLLLEADHIINLPIMKAHASMVFSCALKNIKGTVQDQVHSQMHQQNLTMAMMDVWWAVRPDINIVDAINVASGYSPHTPTPLEVGIIMGSYDPVALDLIACDVVGIDTNQVDYFRAADEAGLGTTNRDKIEVVGEQVKDVYRKMWIPYLGNMADRWPEYDIRCEGACSSCQALLALNMETLKALGIYEENSDKTIVVGPRNTIPDKPKDKIILHGNCTKRFADKGMWIPGCPPGETGLYLTVKTGQVVDGEIPGCIENIIRPSMEADHPKWRAYVEQKAKEFYENPENQ</sequence>
<gene>
    <name evidence="2" type="ORF">DW747_10345</name>
</gene>
<dbReference type="Pfam" id="PF04015">
    <property type="entry name" value="DUF362"/>
    <property type="match status" value="1"/>
</dbReference>
<organism evidence="2 3">
    <name type="scientific">Coprococcus catus</name>
    <dbReference type="NCBI Taxonomy" id="116085"/>
    <lineage>
        <taxon>Bacteria</taxon>
        <taxon>Bacillati</taxon>
        <taxon>Bacillota</taxon>
        <taxon>Clostridia</taxon>
        <taxon>Lachnospirales</taxon>
        <taxon>Lachnospiraceae</taxon>
        <taxon>Coprococcus</taxon>
    </lineage>
</organism>
<dbReference type="EMBL" id="QVFD01000009">
    <property type="protein sequence ID" value="RGC46285.1"/>
    <property type="molecule type" value="Genomic_DNA"/>
</dbReference>
<feature type="domain" description="DUF362" evidence="1">
    <location>
        <begin position="41"/>
        <end position="240"/>
    </location>
</feature>
<evidence type="ECO:0000259" key="1">
    <source>
        <dbReference type="Pfam" id="PF04015"/>
    </source>
</evidence>